<dbReference type="EMBL" id="CADEPI010000421">
    <property type="protein sequence ID" value="CAB3385594.1"/>
    <property type="molecule type" value="Genomic_DNA"/>
</dbReference>
<feature type="compositionally biased region" description="Basic and acidic residues" evidence="1">
    <location>
        <begin position="53"/>
        <end position="80"/>
    </location>
</feature>
<reference evidence="2 3" key="1">
    <citation type="submission" date="2020-04" db="EMBL/GenBank/DDBJ databases">
        <authorList>
            <person name="Alioto T."/>
            <person name="Alioto T."/>
            <person name="Gomez Garrido J."/>
        </authorList>
    </citation>
    <scope>NUCLEOTIDE SEQUENCE [LARGE SCALE GENOMIC DNA]</scope>
</reference>
<proteinExistence type="predicted"/>
<evidence type="ECO:0000313" key="3">
    <source>
        <dbReference type="Proteomes" id="UP000494165"/>
    </source>
</evidence>
<organism evidence="2 3">
    <name type="scientific">Cloeon dipterum</name>
    <dbReference type="NCBI Taxonomy" id="197152"/>
    <lineage>
        <taxon>Eukaryota</taxon>
        <taxon>Metazoa</taxon>
        <taxon>Ecdysozoa</taxon>
        <taxon>Arthropoda</taxon>
        <taxon>Hexapoda</taxon>
        <taxon>Insecta</taxon>
        <taxon>Pterygota</taxon>
        <taxon>Palaeoptera</taxon>
        <taxon>Ephemeroptera</taxon>
        <taxon>Pisciforma</taxon>
        <taxon>Baetidae</taxon>
        <taxon>Cloeon</taxon>
    </lineage>
</organism>
<feature type="region of interest" description="Disordered" evidence="1">
    <location>
        <begin position="42"/>
        <end position="80"/>
    </location>
</feature>
<dbReference type="AlphaFoldDB" id="A0A8S1DPD2"/>
<accession>A0A8S1DPD2</accession>
<dbReference type="Proteomes" id="UP000494165">
    <property type="component" value="Unassembled WGS sequence"/>
</dbReference>
<name>A0A8S1DPD2_9INSE</name>
<keyword evidence="3" id="KW-1185">Reference proteome</keyword>
<evidence type="ECO:0000313" key="2">
    <source>
        <dbReference type="EMBL" id="CAB3385594.1"/>
    </source>
</evidence>
<gene>
    <name evidence="2" type="ORF">CLODIP_2_CD04871</name>
</gene>
<protein>
    <submittedName>
        <fullName evidence="2">Uncharacterized protein</fullName>
    </submittedName>
</protein>
<comment type="caution">
    <text evidence="2">The sequence shown here is derived from an EMBL/GenBank/DDBJ whole genome shotgun (WGS) entry which is preliminary data.</text>
</comment>
<evidence type="ECO:0000256" key="1">
    <source>
        <dbReference type="SAM" id="MobiDB-lite"/>
    </source>
</evidence>
<sequence>MNLARICGSAASTPIRPAAPDCNNTTWRHVISAVQCLACLRSKTQPPPPPSEIGKEEDQATETDKAKKETQQYFARIDHI</sequence>